<feature type="domain" description="C-methyltransferase" evidence="2">
    <location>
        <begin position="260"/>
        <end position="414"/>
    </location>
</feature>
<sequence>MTNIDVETKKIYTSVTGCRACGHQHLQSIVDFGETPLADGLLFENQIDEPCLTAPLRLAFCPNCALVQITESVDPEILFGDDYPYFSSVSPALMKHFGDSARSLIEARNLGPDSLVIEAASNDGYMLRHFVEAGVAVLGIDPAKGPAEAAQKAGVRTLHTFFTYDLAKELVEKEGQADVFLANNVLAHVPDLNGFTAGIALLLKEDGVAVIEAPYLVDLIQHGEFDTIYHQHLCYFSITALTHLFKQHGLYLNDVIRTSIHGGSLRLFVEKIDAPQPRLQQILADEKAAGVDTLAYYEDFAQRIADGKAQVMEILRTAKAEGKRIAAYGAAAKATTLLAYYGIDHTLVDYVVDLNTRKHGRYMPGALLQIRPVETLLTDKPDMVLMLAWNFAEEILKQQSAYLEQGGHFVIPIPQPRVV</sequence>
<evidence type="ECO:0000313" key="3">
    <source>
        <dbReference type="EMBL" id="QPC82928.1"/>
    </source>
</evidence>
<feature type="domain" description="Methyltransferase putative zinc binding" evidence="1">
    <location>
        <begin position="18"/>
        <end position="79"/>
    </location>
</feature>
<keyword evidence="3" id="KW-0489">Methyltransferase</keyword>
<keyword evidence="3" id="KW-0808">Transferase</keyword>
<dbReference type="InterPro" id="IPR038576">
    <property type="entry name" value="Methyltransf_Zn-bd_dom_put_sf"/>
</dbReference>
<dbReference type="SUPFAM" id="SSF53335">
    <property type="entry name" value="S-adenosyl-L-methionine-dependent methyltransferases"/>
    <property type="match status" value="1"/>
</dbReference>
<dbReference type="GO" id="GO:0032259">
    <property type="term" value="P:methylation"/>
    <property type="evidence" value="ECO:0007669"/>
    <property type="project" value="UniProtKB-KW"/>
</dbReference>
<name>A0A7S8E9W2_9CHLR</name>
<dbReference type="Proteomes" id="UP000594468">
    <property type="component" value="Chromosome"/>
</dbReference>
<dbReference type="GO" id="GO:0008168">
    <property type="term" value="F:methyltransferase activity"/>
    <property type="evidence" value="ECO:0007669"/>
    <property type="project" value="UniProtKB-KW"/>
</dbReference>
<protein>
    <submittedName>
        <fullName evidence="3">Class I SAM-dependent methyltransferase</fullName>
    </submittedName>
</protein>
<dbReference type="InterPro" id="IPR013691">
    <property type="entry name" value="MeTrfase_14"/>
</dbReference>
<keyword evidence="4" id="KW-1185">Reference proteome</keyword>
<dbReference type="Gene3D" id="3.40.50.720">
    <property type="entry name" value="NAD(P)-binding Rossmann-like Domain"/>
    <property type="match status" value="1"/>
</dbReference>
<dbReference type="Pfam" id="PF08421">
    <property type="entry name" value="Methyltransf_13"/>
    <property type="match status" value="1"/>
</dbReference>
<evidence type="ECO:0000259" key="2">
    <source>
        <dbReference type="Pfam" id="PF08484"/>
    </source>
</evidence>
<dbReference type="KEGG" id="pmet:G4Y79_00720"/>
<evidence type="ECO:0000259" key="1">
    <source>
        <dbReference type="Pfam" id="PF08421"/>
    </source>
</evidence>
<dbReference type="RefSeq" id="WP_195170997.1">
    <property type="nucleotide sequence ID" value="NZ_CP062983.1"/>
</dbReference>
<dbReference type="Gene3D" id="3.40.50.150">
    <property type="entry name" value="Vaccinia Virus protein VP39"/>
    <property type="match status" value="1"/>
</dbReference>
<dbReference type="PANTHER" id="PTHR43861">
    <property type="entry name" value="TRANS-ACONITATE 2-METHYLTRANSFERASE-RELATED"/>
    <property type="match status" value="1"/>
</dbReference>
<reference evidence="3 4" key="1">
    <citation type="submission" date="2020-02" db="EMBL/GenBank/DDBJ databases">
        <authorList>
            <person name="Zheng R.K."/>
            <person name="Sun C.M."/>
        </authorList>
    </citation>
    <scope>NUCLEOTIDE SEQUENCE [LARGE SCALE GENOMIC DNA]</scope>
    <source>
        <strain evidence="4">rifampicinis</strain>
    </source>
</reference>
<organism evidence="3 4">
    <name type="scientific">Phototrophicus methaneseepsis</name>
    <dbReference type="NCBI Taxonomy" id="2710758"/>
    <lineage>
        <taxon>Bacteria</taxon>
        <taxon>Bacillati</taxon>
        <taxon>Chloroflexota</taxon>
        <taxon>Candidatus Thermofontia</taxon>
        <taxon>Phototrophicales</taxon>
        <taxon>Phototrophicaceae</taxon>
        <taxon>Phototrophicus</taxon>
    </lineage>
</organism>
<dbReference type="Pfam" id="PF08484">
    <property type="entry name" value="Methyltransf_14"/>
    <property type="match status" value="1"/>
</dbReference>
<dbReference type="InterPro" id="IPR029063">
    <property type="entry name" value="SAM-dependent_MTases_sf"/>
</dbReference>
<evidence type="ECO:0000313" key="4">
    <source>
        <dbReference type="Proteomes" id="UP000594468"/>
    </source>
</evidence>
<dbReference type="Pfam" id="PF13489">
    <property type="entry name" value="Methyltransf_23"/>
    <property type="match status" value="1"/>
</dbReference>
<dbReference type="Gene3D" id="6.10.250.3100">
    <property type="match status" value="1"/>
</dbReference>
<dbReference type="EMBL" id="CP062983">
    <property type="protein sequence ID" value="QPC82928.1"/>
    <property type="molecule type" value="Genomic_DNA"/>
</dbReference>
<dbReference type="PANTHER" id="PTHR43861:SF5">
    <property type="entry name" value="BLL5978 PROTEIN"/>
    <property type="match status" value="1"/>
</dbReference>
<accession>A0A7S8E9W2</accession>
<dbReference type="Gene3D" id="6.20.50.110">
    <property type="entry name" value="Methyltransferase, zinc-binding domain"/>
    <property type="match status" value="1"/>
</dbReference>
<dbReference type="AlphaFoldDB" id="A0A7S8E9W2"/>
<proteinExistence type="predicted"/>
<gene>
    <name evidence="3" type="ORF">G4Y79_00720</name>
</gene>
<dbReference type="InterPro" id="IPR013630">
    <property type="entry name" value="Methyltransf_Zn-bd_dom_put"/>
</dbReference>